<dbReference type="AlphaFoldDB" id="A0A225D052"/>
<dbReference type="PROSITE" id="PS52035">
    <property type="entry name" value="PEPTIDASE_M14"/>
    <property type="match status" value="1"/>
</dbReference>
<evidence type="ECO:0000313" key="6">
    <source>
        <dbReference type="Proteomes" id="UP000214646"/>
    </source>
</evidence>
<evidence type="ECO:0000313" key="5">
    <source>
        <dbReference type="EMBL" id="OWK34990.1"/>
    </source>
</evidence>
<dbReference type="PRINTS" id="PR00765">
    <property type="entry name" value="CRBOXYPTASEA"/>
</dbReference>
<name>A0A225D052_9BACT</name>
<dbReference type="SUPFAM" id="SSF53187">
    <property type="entry name" value="Zn-dependent exopeptidases"/>
    <property type="match status" value="1"/>
</dbReference>
<dbReference type="OrthoDB" id="6221272at2"/>
<evidence type="ECO:0000256" key="3">
    <source>
        <dbReference type="PROSITE-ProRule" id="PRU01379"/>
    </source>
</evidence>
<dbReference type="GO" id="GO:0004181">
    <property type="term" value="F:metallocarboxypeptidase activity"/>
    <property type="evidence" value="ECO:0007669"/>
    <property type="project" value="InterPro"/>
</dbReference>
<protein>
    <recommendedName>
        <fullName evidence="4">Peptidase M14 domain-containing protein</fullName>
    </recommendedName>
</protein>
<dbReference type="SMART" id="SM00631">
    <property type="entry name" value="Zn_pept"/>
    <property type="match status" value="1"/>
</dbReference>
<gene>
    <name evidence="5" type="ORF">FRUB_09832</name>
</gene>
<proteinExistence type="inferred from homology"/>
<evidence type="ECO:0000256" key="2">
    <source>
        <dbReference type="ARBA" id="ARBA00005988"/>
    </source>
</evidence>
<sequence>MFAAITLALLAPAVADLPRSRAEQTDYTETSRLDDVNRFFSDLQQHSDFVRVGSFGKSREGRDLPFVVLADPPVAHPRDARATGKPVVLVMANIHAGEVEGKEAVQHLARRVVAGDLKPLLGSLVLLIAPVYNVDGNEKIDVMNRTAQNGPVAGVGVRENADGLDLNRDFMKLDSPEARALVGLFDRWDPLLIVDLHTTNGSYHGYHLTYSIPLNPATDPRLAVQHRETLIPALARTMSDRHKFRTYYYGNFSGANPRPLAADGLSWQAFSPAPRVGTNYFGLRNRFSILSEAYSYMTFRRRVEVTEAFVEEIWKYVAANAAEMTEVARRADADAVRRGRTGPPVKIGAAHRPKALSAPVDILVGEVKAVRNPRSGRDMTAMVEDKFVPLRVPDFGAFEATRTVDAARMYLFPPGGTGKAAADNLRQHGVVVEELTAALTADVETVVVEGITRGEKPSQGHREVRLAGQTRAGRATFPAGTVVVRTAQPLGTLAAYLLDPESDDGLTTWNVFDPDLAVGRAHPVARLRGDVRLAAKVVGGP</sequence>
<dbReference type="PANTHER" id="PTHR11705:SF145">
    <property type="entry name" value="PEPTIDASE M14 CARBOXYPEPTIDASE A DOMAIN-CONTAINING PROTEIN"/>
    <property type="match status" value="1"/>
</dbReference>
<evidence type="ECO:0000256" key="1">
    <source>
        <dbReference type="ARBA" id="ARBA00001947"/>
    </source>
</evidence>
<feature type="domain" description="Peptidase M14" evidence="4">
    <location>
        <begin position="22"/>
        <end position="317"/>
    </location>
</feature>
<comment type="caution">
    <text evidence="5">The sequence shown here is derived from an EMBL/GenBank/DDBJ whole genome shotgun (WGS) entry which is preliminary data.</text>
</comment>
<comment type="cofactor">
    <cofactor evidence="1">
        <name>Zn(2+)</name>
        <dbReference type="ChEBI" id="CHEBI:29105"/>
    </cofactor>
</comment>
<feature type="active site" description="Proton donor/acceptor" evidence="3">
    <location>
        <position position="292"/>
    </location>
</feature>
<dbReference type="PANTHER" id="PTHR11705">
    <property type="entry name" value="PROTEASE FAMILY M14 CARBOXYPEPTIDASE A,B"/>
    <property type="match status" value="1"/>
</dbReference>
<accession>A0A225D052</accession>
<reference evidence="6" key="1">
    <citation type="submission" date="2017-06" db="EMBL/GenBank/DDBJ databases">
        <title>Genome analysis of Fimbriiglobus ruber SP5, the first member of the order Planctomycetales with confirmed chitinolytic capability.</title>
        <authorList>
            <person name="Ravin N.V."/>
            <person name="Rakitin A.L."/>
            <person name="Ivanova A.A."/>
            <person name="Beletsky A.V."/>
            <person name="Kulichevskaya I.S."/>
            <person name="Mardanov A.V."/>
            <person name="Dedysh S.N."/>
        </authorList>
    </citation>
    <scope>NUCLEOTIDE SEQUENCE [LARGE SCALE GENOMIC DNA]</scope>
    <source>
        <strain evidence="6">SP5</strain>
    </source>
</reference>
<keyword evidence="6" id="KW-1185">Reference proteome</keyword>
<dbReference type="RefSeq" id="WP_088260203.1">
    <property type="nucleotide sequence ID" value="NZ_NIDE01000019.1"/>
</dbReference>
<dbReference type="CDD" id="cd06241">
    <property type="entry name" value="M14-like"/>
    <property type="match status" value="1"/>
</dbReference>
<dbReference type="Proteomes" id="UP000214646">
    <property type="component" value="Unassembled WGS sequence"/>
</dbReference>
<comment type="similarity">
    <text evidence="2 3">Belongs to the peptidase M14 family.</text>
</comment>
<dbReference type="Gene3D" id="3.40.630.10">
    <property type="entry name" value="Zn peptidases"/>
    <property type="match status" value="1"/>
</dbReference>
<dbReference type="Pfam" id="PF00246">
    <property type="entry name" value="Peptidase_M14"/>
    <property type="match status" value="1"/>
</dbReference>
<dbReference type="GO" id="GO:0008270">
    <property type="term" value="F:zinc ion binding"/>
    <property type="evidence" value="ECO:0007669"/>
    <property type="project" value="InterPro"/>
</dbReference>
<dbReference type="GO" id="GO:0005615">
    <property type="term" value="C:extracellular space"/>
    <property type="evidence" value="ECO:0007669"/>
    <property type="project" value="TreeGrafter"/>
</dbReference>
<organism evidence="5 6">
    <name type="scientific">Fimbriiglobus ruber</name>
    <dbReference type="NCBI Taxonomy" id="1908690"/>
    <lineage>
        <taxon>Bacteria</taxon>
        <taxon>Pseudomonadati</taxon>
        <taxon>Planctomycetota</taxon>
        <taxon>Planctomycetia</taxon>
        <taxon>Gemmatales</taxon>
        <taxon>Gemmataceae</taxon>
        <taxon>Fimbriiglobus</taxon>
    </lineage>
</organism>
<evidence type="ECO:0000259" key="4">
    <source>
        <dbReference type="PROSITE" id="PS52035"/>
    </source>
</evidence>
<dbReference type="InterPro" id="IPR000834">
    <property type="entry name" value="Peptidase_M14"/>
</dbReference>
<dbReference type="GO" id="GO:0006508">
    <property type="term" value="P:proteolysis"/>
    <property type="evidence" value="ECO:0007669"/>
    <property type="project" value="InterPro"/>
</dbReference>
<dbReference type="EMBL" id="NIDE01000019">
    <property type="protein sequence ID" value="OWK34990.1"/>
    <property type="molecule type" value="Genomic_DNA"/>
</dbReference>